<protein>
    <submittedName>
        <fullName evidence="2">Uncharacterized protein</fullName>
    </submittedName>
</protein>
<dbReference type="EMBL" id="CAJNNV010008816">
    <property type="protein sequence ID" value="CAE8596675.1"/>
    <property type="molecule type" value="Genomic_DNA"/>
</dbReference>
<evidence type="ECO:0000313" key="2">
    <source>
        <dbReference type="EMBL" id="CAE8596675.1"/>
    </source>
</evidence>
<feature type="non-terminal residue" evidence="2">
    <location>
        <position position="71"/>
    </location>
</feature>
<keyword evidence="1" id="KW-0472">Membrane</keyword>
<comment type="caution">
    <text evidence="2">The sequence shown here is derived from an EMBL/GenBank/DDBJ whole genome shotgun (WGS) entry which is preliminary data.</text>
</comment>
<sequence>GWGGDLNQQAVAVVAIGLQLFSASELQWFSLSSAMVLSLDASNSDKFINIFGLLVLLFVALATGAGLAMDH</sequence>
<accession>A0A813EDL4</accession>
<name>A0A813EDL4_POLGL</name>
<dbReference type="EMBL" id="CAJNNV010022246">
    <property type="protein sequence ID" value="CAE8607978.1"/>
    <property type="molecule type" value="Genomic_DNA"/>
</dbReference>
<feature type="transmembrane region" description="Helical" evidence="1">
    <location>
        <begin position="47"/>
        <end position="69"/>
    </location>
</feature>
<evidence type="ECO:0000313" key="3">
    <source>
        <dbReference type="EMBL" id="CAE8607978.1"/>
    </source>
</evidence>
<organism evidence="2 4">
    <name type="scientific">Polarella glacialis</name>
    <name type="common">Dinoflagellate</name>
    <dbReference type="NCBI Taxonomy" id="89957"/>
    <lineage>
        <taxon>Eukaryota</taxon>
        <taxon>Sar</taxon>
        <taxon>Alveolata</taxon>
        <taxon>Dinophyceae</taxon>
        <taxon>Suessiales</taxon>
        <taxon>Suessiaceae</taxon>
        <taxon>Polarella</taxon>
    </lineage>
</organism>
<evidence type="ECO:0000313" key="4">
    <source>
        <dbReference type="Proteomes" id="UP000654075"/>
    </source>
</evidence>
<feature type="non-terminal residue" evidence="2">
    <location>
        <position position="1"/>
    </location>
</feature>
<gene>
    <name evidence="2" type="ORF">PGLA1383_LOCUS15136</name>
    <name evidence="3" type="ORF">PGLA1383_LOCUS25879</name>
</gene>
<proteinExistence type="predicted"/>
<keyword evidence="1" id="KW-0812">Transmembrane</keyword>
<keyword evidence="1" id="KW-1133">Transmembrane helix</keyword>
<reference evidence="2" key="1">
    <citation type="submission" date="2021-02" db="EMBL/GenBank/DDBJ databases">
        <authorList>
            <person name="Dougan E. K."/>
            <person name="Rhodes N."/>
            <person name="Thang M."/>
            <person name="Chan C."/>
        </authorList>
    </citation>
    <scope>NUCLEOTIDE SEQUENCE</scope>
</reference>
<evidence type="ECO:0000256" key="1">
    <source>
        <dbReference type="SAM" id="Phobius"/>
    </source>
</evidence>
<dbReference type="AlphaFoldDB" id="A0A813EDL4"/>
<keyword evidence="4" id="KW-1185">Reference proteome</keyword>
<dbReference type="Proteomes" id="UP000654075">
    <property type="component" value="Unassembled WGS sequence"/>
</dbReference>